<gene>
    <name evidence="2" type="ORF">ISS99_17995</name>
</gene>
<evidence type="ECO:0000313" key="2">
    <source>
        <dbReference type="EMBL" id="MBM7131419.1"/>
    </source>
</evidence>
<keyword evidence="1" id="KW-1133">Transmembrane helix</keyword>
<comment type="caution">
    <text evidence="2">The sequence shown here is derived from an EMBL/GenBank/DDBJ whole genome shotgun (WGS) entry which is preliminary data.</text>
</comment>
<keyword evidence="3" id="KW-1185">Reference proteome</keyword>
<sequence length="101" mass="10710">MTNGNTGNVAIFCAFLLGFLGAVLIYLASGHQRLLAKPLTKGSGTAGWVAICASTSLWWQASGSAAGLAGSMTTLMLAWVTLPYLAWWRGRQPVSKRIARP</sequence>
<protein>
    <recommendedName>
        <fullName evidence="4">Transmembrane protein</fullName>
    </recommendedName>
</protein>
<keyword evidence="1" id="KW-0472">Membrane</keyword>
<dbReference type="EMBL" id="JADIKF010000040">
    <property type="protein sequence ID" value="MBM7131419.1"/>
    <property type="molecule type" value="Genomic_DNA"/>
</dbReference>
<proteinExistence type="predicted"/>
<name>A0ABS2KKI8_9GAMM</name>
<feature type="transmembrane region" description="Helical" evidence="1">
    <location>
        <begin position="6"/>
        <end position="27"/>
    </location>
</feature>
<evidence type="ECO:0008006" key="4">
    <source>
        <dbReference type="Google" id="ProtNLM"/>
    </source>
</evidence>
<evidence type="ECO:0000256" key="1">
    <source>
        <dbReference type="SAM" id="Phobius"/>
    </source>
</evidence>
<dbReference type="Proteomes" id="UP001430193">
    <property type="component" value="Unassembled WGS sequence"/>
</dbReference>
<organism evidence="2 3">
    <name type="scientific">Dyella mobilis</name>
    <dbReference type="NCBI Taxonomy" id="1849582"/>
    <lineage>
        <taxon>Bacteria</taxon>
        <taxon>Pseudomonadati</taxon>
        <taxon>Pseudomonadota</taxon>
        <taxon>Gammaproteobacteria</taxon>
        <taxon>Lysobacterales</taxon>
        <taxon>Rhodanobacteraceae</taxon>
        <taxon>Dyella</taxon>
    </lineage>
</organism>
<evidence type="ECO:0000313" key="3">
    <source>
        <dbReference type="Proteomes" id="UP001430193"/>
    </source>
</evidence>
<feature type="transmembrane region" description="Helical" evidence="1">
    <location>
        <begin position="65"/>
        <end position="87"/>
    </location>
</feature>
<reference evidence="2" key="1">
    <citation type="submission" date="2020-10" db="EMBL/GenBank/DDBJ databases">
        <title>Phylogeny of dyella-like bacteria.</title>
        <authorList>
            <person name="Fu J."/>
        </authorList>
    </citation>
    <scope>NUCLEOTIDE SEQUENCE</scope>
    <source>
        <strain evidence="2">DHON07</strain>
    </source>
</reference>
<dbReference type="RefSeq" id="WP_204632990.1">
    <property type="nucleotide sequence ID" value="NZ_BSOC01000001.1"/>
</dbReference>
<accession>A0ABS2KKI8</accession>
<keyword evidence="1" id="KW-0812">Transmembrane</keyword>